<dbReference type="PANTHER" id="PTHR45138">
    <property type="entry name" value="REGULATORY COMPONENTS OF SENSORY TRANSDUCTION SYSTEM"/>
    <property type="match status" value="1"/>
</dbReference>
<evidence type="ECO:0000259" key="4">
    <source>
        <dbReference type="PROSITE" id="PS50887"/>
    </source>
</evidence>
<comment type="catalytic activity">
    <reaction evidence="2">
        <text>2 GTP = 3',3'-c-di-GMP + 2 diphosphate</text>
        <dbReference type="Rhea" id="RHEA:24898"/>
        <dbReference type="ChEBI" id="CHEBI:33019"/>
        <dbReference type="ChEBI" id="CHEBI:37565"/>
        <dbReference type="ChEBI" id="CHEBI:58805"/>
        <dbReference type="EC" id="2.7.7.65"/>
    </reaction>
</comment>
<evidence type="ECO:0000313" key="6">
    <source>
        <dbReference type="Proteomes" id="UP001064933"/>
    </source>
</evidence>
<keyword evidence="3" id="KW-1133">Transmembrane helix</keyword>
<proteinExistence type="predicted"/>
<keyword evidence="3" id="KW-0472">Membrane</keyword>
<keyword evidence="3" id="KW-0812">Transmembrane</keyword>
<dbReference type="Pfam" id="PF00990">
    <property type="entry name" value="GGDEF"/>
    <property type="match status" value="1"/>
</dbReference>
<sequence>MPPMMIHIPTLMLALLSGFAMLGLQLWMAQRSRLQFLDLAIWTWGSWSLLAGFALLAGRLVLPLWISALFGNGLIALGLVIYNEAIYRHVLGRSLPRWVWWFAPGVAWIMTAWMLSWPLALRTSAISLVFAALLMPAIVVLLSKGWRAEHLLRSVGVTLVAAAVSLMLRSYHALMHPDEYLDIMQSSLGQGLTFLFSFICLIGAGFGFVLANFERIARRMEDMACTDALTGCLNRGTADALLRHELERGRRERTPVAFVLLDLDHFKQVNDAHGHRAGDAALRAFAQEVRQRLRASDVVGRWGGEEFGLVLPATDAAGARQLVDQIRMAVAALALSDEEGRPFGLTVSAGISVASADTPLTADLLFSLADRALYCAKDGGRNRVHVYEGPTHLAPGTAPGAAC</sequence>
<evidence type="ECO:0000256" key="2">
    <source>
        <dbReference type="ARBA" id="ARBA00034247"/>
    </source>
</evidence>
<feature type="transmembrane region" description="Helical" evidence="3">
    <location>
        <begin position="64"/>
        <end position="86"/>
    </location>
</feature>
<gene>
    <name evidence="5" type="ORF">N4261_23460</name>
</gene>
<feature type="transmembrane region" description="Helical" evidence="3">
    <location>
        <begin position="194"/>
        <end position="213"/>
    </location>
</feature>
<dbReference type="CDD" id="cd01949">
    <property type="entry name" value="GGDEF"/>
    <property type="match status" value="1"/>
</dbReference>
<dbReference type="InterPro" id="IPR029787">
    <property type="entry name" value="Nucleotide_cyclase"/>
</dbReference>
<organism evidence="5 6">
    <name type="scientific">Roseateles amylovorans</name>
    <dbReference type="NCBI Taxonomy" id="2978473"/>
    <lineage>
        <taxon>Bacteria</taxon>
        <taxon>Pseudomonadati</taxon>
        <taxon>Pseudomonadota</taxon>
        <taxon>Betaproteobacteria</taxon>
        <taxon>Burkholderiales</taxon>
        <taxon>Sphaerotilaceae</taxon>
        <taxon>Roseateles</taxon>
    </lineage>
</organism>
<dbReference type="InterPro" id="IPR050469">
    <property type="entry name" value="Diguanylate_Cyclase"/>
</dbReference>
<protein>
    <recommendedName>
        <fullName evidence="1">diguanylate cyclase</fullName>
        <ecNumber evidence="1">2.7.7.65</ecNumber>
    </recommendedName>
</protein>
<keyword evidence="6" id="KW-1185">Reference proteome</keyword>
<evidence type="ECO:0000256" key="1">
    <source>
        <dbReference type="ARBA" id="ARBA00012528"/>
    </source>
</evidence>
<name>A0ABY6AXI6_9BURK</name>
<evidence type="ECO:0000256" key="3">
    <source>
        <dbReference type="SAM" id="Phobius"/>
    </source>
</evidence>
<feature type="transmembrane region" description="Helical" evidence="3">
    <location>
        <begin position="98"/>
        <end position="119"/>
    </location>
</feature>
<feature type="transmembrane region" description="Helical" evidence="3">
    <location>
        <begin position="39"/>
        <end position="58"/>
    </location>
</feature>
<dbReference type="NCBIfam" id="TIGR00254">
    <property type="entry name" value="GGDEF"/>
    <property type="match status" value="1"/>
</dbReference>
<reference evidence="5" key="1">
    <citation type="submission" date="2022-10" db="EMBL/GenBank/DDBJ databases">
        <title>Characterization and whole genome sequencing of a new Roseateles species, isolated from fresh water.</title>
        <authorList>
            <person name="Guliayeva D.Y."/>
            <person name="Akhremchuk A.E."/>
            <person name="Sikolenko M.A."/>
            <person name="Valentovich L.N."/>
            <person name="Sidarenka A.V."/>
        </authorList>
    </citation>
    <scope>NUCLEOTIDE SEQUENCE</scope>
    <source>
        <strain evidence="5">BIM B-1768</strain>
    </source>
</reference>
<dbReference type="PROSITE" id="PS50887">
    <property type="entry name" value="GGDEF"/>
    <property type="match status" value="1"/>
</dbReference>
<feature type="transmembrane region" description="Helical" evidence="3">
    <location>
        <begin position="125"/>
        <end position="143"/>
    </location>
</feature>
<evidence type="ECO:0000313" key="5">
    <source>
        <dbReference type="EMBL" id="UXH77891.1"/>
    </source>
</evidence>
<dbReference type="EMBL" id="CP104562">
    <property type="protein sequence ID" value="UXH77891.1"/>
    <property type="molecule type" value="Genomic_DNA"/>
</dbReference>
<dbReference type="PANTHER" id="PTHR45138:SF9">
    <property type="entry name" value="DIGUANYLATE CYCLASE DGCM-RELATED"/>
    <property type="match status" value="1"/>
</dbReference>
<feature type="domain" description="GGDEF" evidence="4">
    <location>
        <begin position="254"/>
        <end position="389"/>
    </location>
</feature>
<dbReference type="Proteomes" id="UP001064933">
    <property type="component" value="Chromosome"/>
</dbReference>
<feature type="transmembrane region" description="Helical" evidence="3">
    <location>
        <begin position="155"/>
        <end position="174"/>
    </location>
</feature>
<dbReference type="RefSeq" id="WP_261757649.1">
    <property type="nucleotide sequence ID" value="NZ_CP104562.2"/>
</dbReference>
<accession>A0ABY6AXI6</accession>
<dbReference type="InterPro" id="IPR000160">
    <property type="entry name" value="GGDEF_dom"/>
</dbReference>
<dbReference type="Gene3D" id="3.30.70.270">
    <property type="match status" value="1"/>
</dbReference>
<feature type="transmembrane region" description="Helical" evidence="3">
    <location>
        <begin position="6"/>
        <end position="27"/>
    </location>
</feature>
<dbReference type="EC" id="2.7.7.65" evidence="1"/>
<dbReference type="SMART" id="SM00267">
    <property type="entry name" value="GGDEF"/>
    <property type="match status" value="1"/>
</dbReference>
<dbReference type="InterPro" id="IPR043128">
    <property type="entry name" value="Rev_trsase/Diguanyl_cyclase"/>
</dbReference>
<dbReference type="SUPFAM" id="SSF55073">
    <property type="entry name" value="Nucleotide cyclase"/>
    <property type="match status" value="1"/>
</dbReference>